<dbReference type="Proteomes" id="UP000509448">
    <property type="component" value="Chromosome"/>
</dbReference>
<comment type="cofactor">
    <cofactor evidence="1">
        <name>pyridoxal 5'-phosphate</name>
        <dbReference type="ChEBI" id="CHEBI:597326"/>
    </cofactor>
</comment>
<evidence type="ECO:0000256" key="6">
    <source>
        <dbReference type="ARBA" id="ARBA00050776"/>
    </source>
</evidence>
<keyword evidence="4 8" id="KW-0808">Transferase</keyword>
<comment type="similarity">
    <text evidence="2">Belongs to the class-V pyridoxal-phosphate-dependent aminotransferase family. Csd subfamily.</text>
</comment>
<keyword evidence="9" id="KW-1185">Reference proteome</keyword>
<reference evidence="8 9" key="1">
    <citation type="journal article" date="2019" name="ISME J.">
        <title>Isolation and characterization of a thermophilic sulfur- and iron-reducing thaumarchaeote from a terrestrial acidic hot spring.</title>
        <authorList>
            <person name="Kato S."/>
            <person name="Itoh T."/>
            <person name="Yuki M."/>
            <person name="Nagamori M."/>
            <person name="Ohnishi M."/>
            <person name="Uematsu K."/>
            <person name="Suzuki K."/>
            <person name="Takashina T."/>
            <person name="Ohkuma M."/>
        </authorList>
    </citation>
    <scope>NUCLEOTIDE SEQUENCE [LARGE SCALE GENOMIC DNA]</scope>
    <source>
        <strain evidence="8 9">NAS-02</strain>
    </source>
</reference>
<dbReference type="InterPro" id="IPR010970">
    <property type="entry name" value="Cys_dSase_SufS"/>
</dbReference>
<dbReference type="Pfam" id="PF00266">
    <property type="entry name" value="Aminotran_5"/>
    <property type="match status" value="1"/>
</dbReference>
<dbReference type="SUPFAM" id="SSF53383">
    <property type="entry name" value="PLP-dependent transferases"/>
    <property type="match status" value="1"/>
</dbReference>
<evidence type="ECO:0000256" key="4">
    <source>
        <dbReference type="ARBA" id="ARBA00022679"/>
    </source>
</evidence>
<dbReference type="AlphaFoldDB" id="A0A4P2VCP5"/>
<dbReference type="InterPro" id="IPR016454">
    <property type="entry name" value="Cysteine_dSase"/>
</dbReference>
<evidence type="ECO:0000256" key="3">
    <source>
        <dbReference type="ARBA" id="ARBA00012239"/>
    </source>
</evidence>
<proteinExistence type="inferred from homology"/>
<dbReference type="RefSeq" id="WP_420811064.1">
    <property type="nucleotide sequence ID" value="NZ_AP018732.1"/>
</dbReference>
<gene>
    <name evidence="8" type="ORF">NAS2_0512</name>
</gene>
<dbReference type="EC" id="2.8.1.7" evidence="3"/>
<dbReference type="Gene3D" id="3.40.640.10">
    <property type="entry name" value="Type I PLP-dependent aspartate aminotransferase-like (Major domain)"/>
    <property type="match status" value="1"/>
</dbReference>
<organism evidence="8 9">
    <name type="scientific">Conexivisphaera calida</name>
    <dbReference type="NCBI Taxonomy" id="1874277"/>
    <lineage>
        <taxon>Archaea</taxon>
        <taxon>Nitrososphaerota</taxon>
        <taxon>Conexivisphaeria</taxon>
        <taxon>Conexivisphaerales</taxon>
        <taxon>Conexivisphaeraceae</taxon>
        <taxon>Conexivisphaera</taxon>
    </lineage>
</organism>
<protein>
    <recommendedName>
        <fullName evidence="3">cysteine desulfurase</fullName>
        <ecNumber evidence="3">2.8.1.7</ecNumber>
    </recommendedName>
</protein>
<feature type="domain" description="Aminotransferase class V" evidence="7">
    <location>
        <begin position="20"/>
        <end position="388"/>
    </location>
</feature>
<evidence type="ECO:0000313" key="9">
    <source>
        <dbReference type="Proteomes" id="UP000509448"/>
    </source>
</evidence>
<dbReference type="Gene3D" id="3.90.1150.10">
    <property type="entry name" value="Aspartate Aminotransferase, domain 1"/>
    <property type="match status" value="1"/>
</dbReference>
<dbReference type="GO" id="GO:0006534">
    <property type="term" value="P:cysteine metabolic process"/>
    <property type="evidence" value="ECO:0007669"/>
    <property type="project" value="InterPro"/>
</dbReference>
<evidence type="ECO:0000256" key="5">
    <source>
        <dbReference type="ARBA" id="ARBA00022898"/>
    </source>
</evidence>
<comment type="catalytic activity">
    <reaction evidence="6">
        <text>(sulfur carrier)-H + L-cysteine = (sulfur carrier)-SH + L-alanine</text>
        <dbReference type="Rhea" id="RHEA:43892"/>
        <dbReference type="Rhea" id="RHEA-COMP:14737"/>
        <dbReference type="Rhea" id="RHEA-COMP:14739"/>
        <dbReference type="ChEBI" id="CHEBI:29917"/>
        <dbReference type="ChEBI" id="CHEBI:35235"/>
        <dbReference type="ChEBI" id="CHEBI:57972"/>
        <dbReference type="ChEBI" id="CHEBI:64428"/>
        <dbReference type="EC" id="2.8.1.7"/>
    </reaction>
</comment>
<dbReference type="PANTHER" id="PTHR43586">
    <property type="entry name" value="CYSTEINE DESULFURASE"/>
    <property type="match status" value="1"/>
</dbReference>
<dbReference type="GO" id="GO:0031071">
    <property type="term" value="F:cysteine desulfurase activity"/>
    <property type="evidence" value="ECO:0007669"/>
    <property type="project" value="UniProtKB-EC"/>
</dbReference>
<dbReference type="PANTHER" id="PTHR43586:SF8">
    <property type="entry name" value="CYSTEINE DESULFURASE 1, CHLOROPLASTIC"/>
    <property type="match status" value="1"/>
</dbReference>
<dbReference type="CDD" id="cd06453">
    <property type="entry name" value="SufS_like"/>
    <property type="match status" value="1"/>
</dbReference>
<sequence length="419" mass="45311">MIVDVNGLRGDFPLLSSGVVYLDNAATSLKPRAVIEAMREYYEEYTENVHRGMGRLAQRATDEYEGAREAVASLIGAKPDELVFTSGATASVNLVAQGLSWRKGDEIVVTRMEHHSNMLPWVRASRTHGLRLRFVELDEEGRLDFRSLEEALGPRTRLLAITQASNVTGVVNDVKSAARIAHDAGALVLVDGAQSVPHMPVDVRSMGADFLAFSAHKMLGPTGIGGLYVSEGARGEISPPWLGGGIVSDVTGEEYALLEFPHDMEPGTPNIAGAIGFGAAVRYLARLGMDAVLEHESRLTDVALRALRDVDGLRLLGPWRSDRRLGIFSFAIRNHSVDEVAALLSEMSGIEVRSGYHCAQPLHTRYGFRGTTRASLYLYNTEDEVRLLAESLGRISAILGRSGPGRATDAPAHIGGSKD</sequence>
<dbReference type="GeneID" id="55584330"/>
<dbReference type="InterPro" id="IPR015421">
    <property type="entry name" value="PyrdxlP-dep_Trfase_major"/>
</dbReference>
<evidence type="ECO:0000256" key="1">
    <source>
        <dbReference type="ARBA" id="ARBA00001933"/>
    </source>
</evidence>
<evidence type="ECO:0000256" key="2">
    <source>
        <dbReference type="ARBA" id="ARBA00010447"/>
    </source>
</evidence>
<dbReference type="EMBL" id="AP018732">
    <property type="protein sequence ID" value="BBE41901.1"/>
    <property type="molecule type" value="Genomic_DNA"/>
</dbReference>
<name>A0A4P2VCP5_9ARCH</name>
<evidence type="ECO:0000313" key="8">
    <source>
        <dbReference type="EMBL" id="BBE41901.1"/>
    </source>
</evidence>
<accession>A0A4P2VCP5</accession>
<dbReference type="InterPro" id="IPR015424">
    <property type="entry name" value="PyrdxlP-dep_Trfase"/>
</dbReference>
<dbReference type="PIRSF" id="PIRSF005572">
    <property type="entry name" value="NifS"/>
    <property type="match status" value="1"/>
</dbReference>
<dbReference type="KEGG" id="ccai:NAS2_0512"/>
<keyword evidence="5" id="KW-0663">Pyridoxal phosphate</keyword>
<dbReference type="GO" id="GO:0030170">
    <property type="term" value="F:pyridoxal phosphate binding"/>
    <property type="evidence" value="ECO:0007669"/>
    <property type="project" value="InterPro"/>
</dbReference>
<evidence type="ECO:0000259" key="7">
    <source>
        <dbReference type="Pfam" id="PF00266"/>
    </source>
</evidence>
<dbReference type="InterPro" id="IPR015422">
    <property type="entry name" value="PyrdxlP-dep_Trfase_small"/>
</dbReference>
<dbReference type="InterPro" id="IPR000192">
    <property type="entry name" value="Aminotrans_V_dom"/>
</dbReference>